<keyword evidence="2" id="KW-1185">Reference proteome</keyword>
<dbReference type="InParanoid" id="W4JTS8"/>
<evidence type="ECO:0000313" key="1">
    <source>
        <dbReference type="EMBL" id="ETW76967.1"/>
    </source>
</evidence>
<sequence>MTSLSNRSEAHHVSHVLAWVASSPLNGLFSPAIPLSYPEPSSFSGKNAEWPQWARQGHRNGTPKSIHWSLRRCHPTRTEVRIQFGERGYNSWVSNVLSPSHIRRPLLAPSHMSVQVLAVAVEKEVSGRSACRRMC</sequence>
<dbReference type="KEGG" id="hir:HETIRDRAFT_328000"/>
<dbReference type="HOGENOM" id="CLU_1886032_0_0_1"/>
<dbReference type="AlphaFoldDB" id="W4JTS8"/>
<protein>
    <submittedName>
        <fullName evidence="1">Uncharacterized protein</fullName>
    </submittedName>
</protein>
<dbReference type="GeneID" id="20671382"/>
<organism evidence="1 2">
    <name type="scientific">Heterobasidion irregulare (strain TC 32-1)</name>
    <dbReference type="NCBI Taxonomy" id="747525"/>
    <lineage>
        <taxon>Eukaryota</taxon>
        <taxon>Fungi</taxon>
        <taxon>Dikarya</taxon>
        <taxon>Basidiomycota</taxon>
        <taxon>Agaricomycotina</taxon>
        <taxon>Agaricomycetes</taxon>
        <taxon>Russulales</taxon>
        <taxon>Bondarzewiaceae</taxon>
        <taxon>Heterobasidion</taxon>
        <taxon>Heterobasidion annosum species complex</taxon>
    </lineage>
</organism>
<dbReference type="Proteomes" id="UP000030671">
    <property type="component" value="Unassembled WGS sequence"/>
</dbReference>
<dbReference type="EMBL" id="KI925464">
    <property type="protein sequence ID" value="ETW76967.1"/>
    <property type="molecule type" value="Genomic_DNA"/>
</dbReference>
<reference evidence="1 2" key="1">
    <citation type="journal article" date="2012" name="New Phytol.">
        <title>Insight into trade-off between wood decay and parasitism from the genome of a fungal forest pathogen.</title>
        <authorList>
            <person name="Olson A."/>
            <person name="Aerts A."/>
            <person name="Asiegbu F."/>
            <person name="Belbahri L."/>
            <person name="Bouzid O."/>
            <person name="Broberg A."/>
            <person name="Canback B."/>
            <person name="Coutinho P.M."/>
            <person name="Cullen D."/>
            <person name="Dalman K."/>
            <person name="Deflorio G."/>
            <person name="van Diepen L.T."/>
            <person name="Dunand C."/>
            <person name="Duplessis S."/>
            <person name="Durling M."/>
            <person name="Gonthier P."/>
            <person name="Grimwood J."/>
            <person name="Fossdal C.G."/>
            <person name="Hansson D."/>
            <person name="Henrissat B."/>
            <person name="Hietala A."/>
            <person name="Himmelstrand K."/>
            <person name="Hoffmeister D."/>
            <person name="Hogberg N."/>
            <person name="James T.Y."/>
            <person name="Karlsson M."/>
            <person name="Kohler A."/>
            <person name="Kues U."/>
            <person name="Lee Y.H."/>
            <person name="Lin Y.C."/>
            <person name="Lind M."/>
            <person name="Lindquist E."/>
            <person name="Lombard V."/>
            <person name="Lucas S."/>
            <person name="Lunden K."/>
            <person name="Morin E."/>
            <person name="Murat C."/>
            <person name="Park J."/>
            <person name="Raffaello T."/>
            <person name="Rouze P."/>
            <person name="Salamov A."/>
            <person name="Schmutz J."/>
            <person name="Solheim H."/>
            <person name="Stahlberg J."/>
            <person name="Velez H."/>
            <person name="de Vries R.P."/>
            <person name="Wiebenga A."/>
            <person name="Woodward S."/>
            <person name="Yakovlev I."/>
            <person name="Garbelotto M."/>
            <person name="Martin F."/>
            <person name="Grigoriev I.V."/>
            <person name="Stenlid J."/>
        </authorList>
    </citation>
    <scope>NUCLEOTIDE SEQUENCE [LARGE SCALE GENOMIC DNA]</scope>
    <source>
        <strain evidence="1 2">TC 32-1</strain>
    </source>
</reference>
<dbReference type="RefSeq" id="XP_009551825.1">
    <property type="nucleotide sequence ID" value="XM_009553530.1"/>
</dbReference>
<accession>W4JTS8</accession>
<gene>
    <name evidence="1" type="ORF">HETIRDRAFT_328000</name>
</gene>
<evidence type="ECO:0000313" key="2">
    <source>
        <dbReference type="Proteomes" id="UP000030671"/>
    </source>
</evidence>
<proteinExistence type="predicted"/>
<name>W4JTS8_HETIT</name>